<protein>
    <submittedName>
        <fullName evidence="3">Beta-hydroxyacyl-ACP dehydratase</fullName>
    </submittedName>
</protein>
<comment type="caution">
    <text evidence="3">The sequence shown here is derived from an EMBL/GenBank/DDBJ whole genome shotgun (WGS) entry which is preliminary data.</text>
</comment>
<dbReference type="PANTHER" id="PTHR30272:SF1">
    <property type="entry name" value="3-HYDROXYACYL-[ACYL-CARRIER-PROTEIN] DEHYDRATASE"/>
    <property type="match status" value="1"/>
</dbReference>
<dbReference type="Proteomes" id="UP000276389">
    <property type="component" value="Unassembled WGS sequence"/>
</dbReference>
<dbReference type="GO" id="GO:0016829">
    <property type="term" value="F:lyase activity"/>
    <property type="evidence" value="ECO:0007669"/>
    <property type="project" value="UniProtKB-KW"/>
</dbReference>
<dbReference type="EMBL" id="RWHU01000003">
    <property type="protein sequence ID" value="RSK68013.1"/>
    <property type="molecule type" value="Genomic_DNA"/>
</dbReference>
<dbReference type="PANTHER" id="PTHR30272">
    <property type="entry name" value="3-HYDROXYACYL-[ACYL-CARRIER-PROTEIN] DEHYDRATASE"/>
    <property type="match status" value="1"/>
</dbReference>
<proteinExistence type="predicted"/>
<gene>
    <name evidence="3" type="ORF">EJE24_09675</name>
    <name evidence="2" type="ORF">NGC28_11485</name>
</gene>
<sequence length="185" mass="21061">MSRYVIPAKIFLEMGGWRQPLLMVDRIDDFKYGENGFVKVTKHVAYNEPYLLGHFPDDPIMPGVIIAEIFGQASEYLSFLTDICDIYEARCNETLKSLRDIHAHITTDEMLAIIRERRAQVRGVLAAQNLKFKDIAYPGDSIEVTSKLAFSDANGFKHYSVSAYVGKRLISHGTIINYRETKQPL</sequence>
<reference evidence="2 5" key="2">
    <citation type="submission" date="2022-06" db="EMBL/GenBank/DDBJ databases">
        <title>Whole Genome analysis of Bacterial isolates collected during year 2020 from Guwahati, Assam, India.</title>
        <authorList>
            <person name="Mendem S.K."/>
            <person name="Rakshit O."/>
            <person name="Murugesan D."/>
            <person name="Saikia K."/>
            <person name="Shome R."/>
            <person name="Raisen C."/>
            <person name="Holmes M.A."/>
            <person name="Shome B.R."/>
        </authorList>
    </citation>
    <scope>NUCLEOTIDE SEQUENCE [LARGE SCALE GENOMIC DNA]</scope>
    <source>
        <strain evidence="2 5">Sil NS 53</strain>
    </source>
</reference>
<evidence type="ECO:0000313" key="4">
    <source>
        <dbReference type="Proteomes" id="UP000276389"/>
    </source>
</evidence>
<dbReference type="EMBL" id="JAMWJU010000002">
    <property type="protein sequence ID" value="MEB7543071.1"/>
    <property type="molecule type" value="Genomic_DNA"/>
</dbReference>
<keyword evidence="1" id="KW-0456">Lyase</keyword>
<dbReference type="InterPro" id="IPR029069">
    <property type="entry name" value="HotDog_dom_sf"/>
</dbReference>
<dbReference type="AlphaFoldDB" id="A0A3R9NWG2"/>
<evidence type="ECO:0000313" key="3">
    <source>
        <dbReference type="EMBL" id="RSK68013.1"/>
    </source>
</evidence>
<evidence type="ECO:0000256" key="1">
    <source>
        <dbReference type="ARBA" id="ARBA00023239"/>
    </source>
</evidence>
<dbReference type="InterPro" id="IPR013114">
    <property type="entry name" value="FabA_FabZ"/>
</dbReference>
<dbReference type="RefSeq" id="WP_125914339.1">
    <property type="nucleotide sequence ID" value="NZ_CAMLPR010000001.1"/>
</dbReference>
<dbReference type="SUPFAM" id="SSF54637">
    <property type="entry name" value="Thioesterase/thiol ester dehydrase-isomerase"/>
    <property type="match status" value="1"/>
</dbReference>
<organism evidence="3 4">
    <name type="scientific">Enterobacter huaxiensis</name>
    <dbReference type="NCBI Taxonomy" id="2494702"/>
    <lineage>
        <taxon>Bacteria</taxon>
        <taxon>Pseudomonadati</taxon>
        <taxon>Pseudomonadota</taxon>
        <taxon>Gammaproteobacteria</taxon>
        <taxon>Enterobacterales</taxon>
        <taxon>Enterobacteriaceae</taxon>
        <taxon>Enterobacter</taxon>
    </lineage>
</organism>
<accession>A0A3R9NWG2</accession>
<reference evidence="3 4" key="1">
    <citation type="submission" date="2018-12" db="EMBL/GenBank/DDBJ databases">
        <title>The Genome Submission of two Enterobacter spp. strains.</title>
        <authorList>
            <person name="Wu W."/>
            <person name="Wei L."/>
            <person name="Feng Y."/>
            <person name="Zong Z."/>
        </authorList>
    </citation>
    <scope>NUCLEOTIDE SEQUENCE [LARGE SCALE GENOMIC DNA]</scope>
    <source>
        <strain evidence="3 4">WCHEHu045002</strain>
    </source>
</reference>
<evidence type="ECO:0000313" key="2">
    <source>
        <dbReference type="EMBL" id="MEB7543071.1"/>
    </source>
</evidence>
<dbReference type="Pfam" id="PF07977">
    <property type="entry name" value="FabA"/>
    <property type="match status" value="1"/>
</dbReference>
<dbReference type="Proteomes" id="UP001310558">
    <property type="component" value="Unassembled WGS sequence"/>
</dbReference>
<name>A0A3R9NWG2_9ENTR</name>
<evidence type="ECO:0000313" key="5">
    <source>
        <dbReference type="Proteomes" id="UP001310558"/>
    </source>
</evidence>
<dbReference type="Gene3D" id="3.10.129.10">
    <property type="entry name" value="Hotdog Thioesterase"/>
    <property type="match status" value="1"/>
</dbReference>
<keyword evidence="5" id="KW-1185">Reference proteome</keyword>